<dbReference type="AlphaFoldDB" id="A0A8S1SY78"/>
<name>A0A8S1SY78_PAROT</name>
<sequence length="75" mass="8874">MQNAMSRRLQKELDSMKKSFANEFNIQLPKNEISHWIIGFEGAKGTLYEGEKFELQFKFPNNYVEAFILIQLLFL</sequence>
<dbReference type="Pfam" id="PF00179">
    <property type="entry name" value="UQ_con"/>
    <property type="match status" value="1"/>
</dbReference>
<protein>
    <recommendedName>
        <fullName evidence="1">UBC core domain-containing protein</fullName>
    </recommendedName>
</protein>
<accession>A0A8S1SY78</accession>
<evidence type="ECO:0000313" key="3">
    <source>
        <dbReference type="Proteomes" id="UP000683925"/>
    </source>
</evidence>
<keyword evidence="3" id="KW-1185">Reference proteome</keyword>
<dbReference type="OrthoDB" id="406833at2759"/>
<dbReference type="PROSITE" id="PS50127">
    <property type="entry name" value="UBC_2"/>
    <property type="match status" value="1"/>
</dbReference>
<feature type="domain" description="UBC core" evidence="1">
    <location>
        <begin position="4"/>
        <end position="75"/>
    </location>
</feature>
<proteinExistence type="predicted"/>
<dbReference type="EMBL" id="CAJJDP010000017">
    <property type="protein sequence ID" value="CAD8145140.1"/>
    <property type="molecule type" value="Genomic_DNA"/>
</dbReference>
<reference evidence="2" key="1">
    <citation type="submission" date="2021-01" db="EMBL/GenBank/DDBJ databases">
        <authorList>
            <consortium name="Genoscope - CEA"/>
            <person name="William W."/>
        </authorList>
    </citation>
    <scope>NUCLEOTIDE SEQUENCE</scope>
</reference>
<evidence type="ECO:0000259" key="1">
    <source>
        <dbReference type="PROSITE" id="PS50127"/>
    </source>
</evidence>
<gene>
    <name evidence="2" type="ORF">POCTA_138.1.T0170072</name>
</gene>
<dbReference type="InterPro" id="IPR000608">
    <property type="entry name" value="UBC"/>
</dbReference>
<evidence type="ECO:0000313" key="2">
    <source>
        <dbReference type="EMBL" id="CAD8145140.1"/>
    </source>
</evidence>
<dbReference type="Proteomes" id="UP000683925">
    <property type="component" value="Unassembled WGS sequence"/>
</dbReference>
<comment type="caution">
    <text evidence="2">The sequence shown here is derived from an EMBL/GenBank/DDBJ whole genome shotgun (WGS) entry which is preliminary data.</text>
</comment>
<organism evidence="2 3">
    <name type="scientific">Paramecium octaurelia</name>
    <dbReference type="NCBI Taxonomy" id="43137"/>
    <lineage>
        <taxon>Eukaryota</taxon>
        <taxon>Sar</taxon>
        <taxon>Alveolata</taxon>
        <taxon>Ciliophora</taxon>
        <taxon>Intramacronucleata</taxon>
        <taxon>Oligohymenophorea</taxon>
        <taxon>Peniculida</taxon>
        <taxon>Parameciidae</taxon>
        <taxon>Paramecium</taxon>
    </lineage>
</organism>